<gene>
    <name evidence="3" type="ORF">P3X46_023988</name>
</gene>
<keyword evidence="2" id="KW-1015">Disulfide bond</keyword>
<dbReference type="InterPro" id="IPR036426">
    <property type="entry name" value="Bulb-type_lectin_dom_sf"/>
</dbReference>
<dbReference type="Gene3D" id="2.90.10.30">
    <property type="match status" value="1"/>
</dbReference>
<evidence type="ECO:0000313" key="3">
    <source>
        <dbReference type="EMBL" id="KAJ9164410.1"/>
    </source>
</evidence>
<dbReference type="InterPro" id="IPR051343">
    <property type="entry name" value="G-type_lectin_kinases/EP1-like"/>
</dbReference>
<reference evidence="3" key="1">
    <citation type="journal article" date="2023" name="Plant Biotechnol. J.">
        <title>Chromosome-level wild Hevea brasiliensis genome provides new tools for genomic-assisted breeding and valuable loci to elevate rubber yield.</title>
        <authorList>
            <person name="Cheng H."/>
            <person name="Song X."/>
            <person name="Hu Y."/>
            <person name="Wu T."/>
            <person name="Yang Q."/>
            <person name="An Z."/>
            <person name="Feng S."/>
            <person name="Deng Z."/>
            <person name="Wu W."/>
            <person name="Zeng X."/>
            <person name="Tu M."/>
            <person name="Wang X."/>
            <person name="Huang H."/>
        </authorList>
    </citation>
    <scope>NUCLEOTIDE SEQUENCE</scope>
    <source>
        <strain evidence="3">MT/VB/25A 57/8</strain>
    </source>
</reference>
<dbReference type="PANTHER" id="PTHR47976">
    <property type="entry name" value="G-TYPE LECTIN S-RECEPTOR-LIKE SERINE/THREONINE-PROTEIN KINASE SD2-5"/>
    <property type="match status" value="1"/>
</dbReference>
<protein>
    <recommendedName>
        <fullName evidence="5">Bulb-type lectin domain-containing protein</fullName>
    </recommendedName>
</protein>
<keyword evidence="4" id="KW-1185">Reference proteome</keyword>
<evidence type="ECO:0000313" key="4">
    <source>
        <dbReference type="Proteomes" id="UP001174677"/>
    </source>
</evidence>
<keyword evidence="1" id="KW-0732">Signal</keyword>
<dbReference type="PANTHER" id="PTHR47976:SF15">
    <property type="entry name" value="G-TYPE LECTIN S-RECEPTOR-LIKE SERINE_THREONINE-PROTEIN KINASE RLK1"/>
    <property type="match status" value="1"/>
</dbReference>
<evidence type="ECO:0008006" key="5">
    <source>
        <dbReference type="Google" id="ProtNLM"/>
    </source>
</evidence>
<dbReference type="Proteomes" id="UP001174677">
    <property type="component" value="Chromosome 13"/>
</dbReference>
<dbReference type="SUPFAM" id="SSF51110">
    <property type="entry name" value="alpha-D-mannose-specific plant lectins"/>
    <property type="match status" value="2"/>
</dbReference>
<dbReference type="EMBL" id="JARPOI010000013">
    <property type="protein sequence ID" value="KAJ9164410.1"/>
    <property type="molecule type" value="Genomic_DNA"/>
</dbReference>
<evidence type="ECO:0000256" key="2">
    <source>
        <dbReference type="ARBA" id="ARBA00023157"/>
    </source>
</evidence>
<name>A0ABQ9LG56_HEVBR</name>
<accession>A0ABQ9LG56</accession>
<comment type="caution">
    <text evidence="3">The sequence shown here is derived from an EMBL/GenBank/DDBJ whole genome shotgun (WGS) entry which is preliminary data.</text>
</comment>
<proteinExistence type="predicted"/>
<evidence type="ECO:0000256" key="1">
    <source>
        <dbReference type="ARBA" id="ARBA00022729"/>
    </source>
</evidence>
<sequence>MNDNGNFVLQDLNSKNLWETFKNPTDTMLPSQILERGDRLSSRRSETNFSKGRFQFKLQTDGNLVLTTVNLPTDSANYPYYEIRRGDPGFQVVFNESGYLYLSSVKGNIFPLTQRVTTPWTTFYHTVTLNFDGVLIQYSYPKNSTENQNWTAV</sequence>
<organism evidence="3 4">
    <name type="scientific">Hevea brasiliensis</name>
    <name type="common">Para rubber tree</name>
    <name type="synonym">Siphonia brasiliensis</name>
    <dbReference type="NCBI Taxonomy" id="3981"/>
    <lineage>
        <taxon>Eukaryota</taxon>
        <taxon>Viridiplantae</taxon>
        <taxon>Streptophyta</taxon>
        <taxon>Embryophyta</taxon>
        <taxon>Tracheophyta</taxon>
        <taxon>Spermatophyta</taxon>
        <taxon>Magnoliopsida</taxon>
        <taxon>eudicotyledons</taxon>
        <taxon>Gunneridae</taxon>
        <taxon>Pentapetalae</taxon>
        <taxon>rosids</taxon>
        <taxon>fabids</taxon>
        <taxon>Malpighiales</taxon>
        <taxon>Euphorbiaceae</taxon>
        <taxon>Crotonoideae</taxon>
        <taxon>Micrandreae</taxon>
        <taxon>Hevea</taxon>
    </lineage>
</organism>